<keyword evidence="10" id="KW-0862">Zinc</keyword>
<proteinExistence type="inferred from homology"/>
<dbReference type="InterPro" id="IPR024601">
    <property type="entry name" value="Peptidase_M1_pepN_C"/>
</dbReference>
<dbReference type="Pfam" id="PF01433">
    <property type="entry name" value="Peptidase_M1"/>
    <property type="match status" value="1"/>
</dbReference>
<dbReference type="OrthoDB" id="9816201at2"/>
<evidence type="ECO:0000256" key="6">
    <source>
        <dbReference type="ARBA" id="ARBA00022438"/>
    </source>
</evidence>
<dbReference type="Pfam" id="PF17432">
    <property type="entry name" value="DUF3458_C"/>
    <property type="match status" value="1"/>
</dbReference>
<dbReference type="Gene3D" id="1.25.50.10">
    <property type="entry name" value="Peptidase M1, alanyl aminopeptidase, C-terminal domain"/>
    <property type="match status" value="1"/>
</dbReference>
<keyword evidence="8" id="KW-0479">Metal-binding</keyword>
<evidence type="ECO:0000259" key="16">
    <source>
        <dbReference type="Pfam" id="PF17432"/>
    </source>
</evidence>
<dbReference type="InterPro" id="IPR045357">
    <property type="entry name" value="Aminopeptidase_N-like_N"/>
</dbReference>
<dbReference type="Gene3D" id="2.60.40.1730">
    <property type="entry name" value="tricorn interacting facor f3 domain"/>
    <property type="match status" value="1"/>
</dbReference>
<evidence type="ECO:0000256" key="10">
    <source>
        <dbReference type="ARBA" id="ARBA00022833"/>
    </source>
</evidence>
<dbReference type="InterPro" id="IPR027268">
    <property type="entry name" value="Peptidase_M4/M1_CTD_sf"/>
</dbReference>
<dbReference type="PANTHER" id="PTHR46322:SF1">
    <property type="entry name" value="PUROMYCIN-SENSITIVE AMINOPEPTIDASE"/>
    <property type="match status" value="1"/>
</dbReference>
<evidence type="ECO:0000256" key="2">
    <source>
        <dbReference type="ARBA" id="ARBA00001947"/>
    </source>
</evidence>
<comment type="similarity">
    <text evidence="3">Belongs to the peptidase M1 family.</text>
</comment>
<evidence type="ECO:0000256" key="5">
    <source>
        <dbReference type="ARBA" id="ARBA00015611"/>
    </source>
</evidence>
<dbReference type="NCBIfam" id="TIGR02414">
    <property type="entry name" value="pepN_proteo"/>
    <property type="match status" value="1"/>
</dbReference>
<keyword evidence="7" id="KW-0645">Protease</keyword>
<dbReference type="InterPro" id="IPR035414">
    <property type="entry name" value="Peptidase_M1_pepN_Ig-like"/>
</dbReference>
<dbReference type="Pfam" id="PF17900">
    <property type="entry name" value="Peptidase_M1_N"/>
    <property type="match status" value="1"/>
</dbReference>
<evidence type="ECO:0000256" key="8">
    <source>
        <dbReference type="ARBA" id="ARBA00022723"/>
    </source>
</evidence>
<protein>
    <recommendedName>
        <fullName evidence="5">Aminopeptidase N</fullName>
        <ecNumber evidence="4">3.4.11.2</ecNumber>
    </recommendedName>
    <alternativeName>
        <fullName evidence="12">Alpha-aminoacylpeptide hydrolase</fullName>
    </alternativeName>
</protein>
<dbReference type="EMBL" id="FMUX01000013">
    <property type="protein sequence ID" value="SCY61285.1"/>
    <property type="molecule type" value="Genomic_DNA"/>
</dbReference>
<dbReference type="SUPFAM" id="SSF63737">
    <property type="entry name" value="Leukotriene A4 hydrolase N-terminal domain"/>
    <property type="match status" value="1"/>
</dbReference>
<organism evidence="18 19">
    <name type="scientific">Desulfoluna spongiiphila</name>
    <dbReference type="NCBI Taxonomy" id="419481"/>
    <lineage>
        <taxon>Bacteria</taxon>
        <taxon>Pseudomonadati</taxon>
        <taxon>Thermodesulfobacteriota</taxon>
        <taxon>Desulfobacteria</taxon>
        <taxon>Desulfobacterales</taxon>
        <taxon>Desulfolunaceae</taxon>
        <taxon>Desulfoluna</taxon>
    </lineage>
</organism>
<dbReference type="GO" id="GO:0016285">
    <property type="term" value="F:alanyl aminopeptidase activity"/>
    <property type="evidence" value="ECO:0007669"/>
    <property type="project" value="UniProtKB-EC"/>
</dbReference>
<dbReference type="InterPro" id="IPR037144">
    <property type="entry name" value="Peptidase_M1_pepN_C_sf"/>
</dbReference>
<name>A0A1G5HBN2_9BACT</name>
<feature type="domain" description="Aminopeptidase N-like N-terminal" evidence="17">
    <location>
        <begin position="24"/>
        <end position="189"/>
    </location>
</feature>
<dbReference type="Gene3D" id="1.10.390.10">
    <property type="entry name" value="Neutral Protease Domain 2"/>
    <property type="match status" value="1"/>
</dbReference>
<comment type="catalytic activity">
    <reaction evidence="1">
        <text>Release of an N-terminal amino acid, Xaa-|-Yaa- from a peptide, amide or arylamide. Xaa is preferably Ala, but may be most amino acids including Pro (slow action). When a terminal hydrophobic residue is followed by a prolyl residue, the two may be released as an intact Xaa-Pro dipeptide.</text>
        <dbReference type="EC" id="3.4.11.2"/>
    </reaction>
</comment>
<dbReference type="Proteomes" id="UP000198870">
    <property type="component" value="Unassembled WGS sequence"/>
</dbReference>
<dbReference type="Gene3D" id="2.60.40.1840">
    <property type="match status" value="1"/>
</dbReference>
<evidence type="ECO:0000256" key="7">
    <source>
        <dbReference type="ARBA" id="ARBA00022670"/>
    </source>
</evidence>
<dbReference type="InterPro" id="IPR012779">
    <property type="entry name" value="Peptidase_M1_pepN"/>
</dbReference>
<evidence type="ECO:0000259" key="15">
    <source>
        <dbReference type="Pfam" id="PF11940"/>
    </source>
</evidence>
<dbReference type="FunFam" id="1.10.390.10:FF:000002">
    <property type="entry name" value="Aminopeptidase N"/>
    <property type="match status" value="1"/>
</dbReference>
<evidence type="ECO:0000256" key="13">
    <source>
        <dbReference type="ARBA" id="ARBA00059739"/>
    </source>
</evidence>
<feature type="domain" description="Peptidase M1 membrane alanine aminopeptidase" evidence="14">
    <location>
        <begin position="229"/>
        <end position="439"/>
    </location>
</feature>
<evidence type="ECO:0000256" key="9">
    <source>
        <dbReference type="ARBA" id="ARBA00022801"/>
    </source>
</evidence>
<evidence type="ECO:0000256" key="1">
    <source>
        <dbReference type="ARBA" id="ARBA00000098"/>
    </source>
</evidence>
<dbReference type="RefSeq" id="WP_092212270.1">
    <property type="nucleotide sequence ID" value="NZ_FMUX01000013.1"/>
</dbReference>
<dbReference type="Pfam" id="PF11940">
    <property type="entry name" value="DUF3458"/>
    <property type="match status" value="1"/>
</dbReference>
<evidence type="ECO:0000256" key="11">
    <source>
        <dbReference type="ARBA" id="ARBA00023049"/>
    </source>
</evidence>
<dbReference type="SUPFAM" id="SSF55486">
    <property type="entry name" value="Metalloproteases ('zincins'), catalytic domain"/>
    <property type="match status" value="1"/>
</dbReference>
<gene>
    <name evidence="18" type="ORF">SAMN05216233_11382</name>
</gene>
<keyword evidence="6 18" id="KW-0031">Aminopeptidase</keyword>
<sequence length="875" mass="96779">MTEPVETHLKDYKRPDFNVETVELHADIFETETFVTASLGVRKSPEAADGVSLLLDGRELDLVSIELDGRVLTDGEYTLEGEVLTLPAAPDAFVLTTKVKIHPETNTSLEGLYFADGTFLTQCEAEGFRRITFFPDRPDVMGSYRCTVSADKGTYPVLLANGNLVDEGELSGGRHFATWEDPHKKPSYLFAMVAGDLACREDTFTTASGREVALKFYVDHQDADKCGHAIESLKKSMAWDEKTFGLEYDLDTYMVVATHSFNAGAMENKGLNVFNSKYVLAKPETATDMDFQGIEGVIGHEYFHNWTGNRVTLCNWFQLSLKEGLTVFRDQEFSSDMGSRAVKRIADVRGLRASQFAEDAGPMAHPIRPESYIEMNNFYTATVYNKGAEVIRMIHTFLGPEGFRKGMDLYVARHDGSAVACEDFIAAMEDASGVDLSRFRLWYSQAGTPKVTVTRAFDAETSRYTLTFSQKVPDTPGQANKKAMQIPVRMGLLGDDGAPVSLTLEGETSLGPLERVLSLSSDLESFTFTGVEKEPVPSLFRGFSAPINQVTDLTEAELIFLMAHDTDSFNRWDAAQQLYANTILGMVAELKKGEPLALSTDLVAAVQTTLTHPTLDKALIAQALTLPSETELGDRMAEIDVDGIHAAREFVADTLAVALKESWRSVYEACKEVGPYRPDTQSMAKRRLKGLCLSYLSRVESPAFVMDAFASAANMTDELAALTVLVGMDSPESDEAMDRFYGAWKGDTLVLDKWFTAQALSNRPGTLERVASLMEHPDFDIKNPNKVRALIGAFCQANPWHFHRLDGKGYDLLADTVIALNTINPSIAARMASGFNRWKRYDEKRQGLMKARLERIKGTENLANGVFEIVSKALA</sequence>
<feature type="domain" description="Peptidase M1 alanyl aminopeptidase C-terminal" evidence="16">
    <location>
        <begin position="556"/>
        <end position="875"/>
    </location>
</feature>
<evidence type="ECO:0000259" key="17">
    <source>
        <dbReference type="Pfam" id="PF17900"/>
    </source>
</evidence>
<dbReference type="PRINTS" id="PR00756">
    <property type="entry name" value="ALADIPTASE"/>
</dbReference>
<evidence type="ECO:0000313" key="19">
    <source>
        <dbReference type="Proteomes" id="UP000198870"/>
    </source>
</evidence>
<dbReference type="AlphaFoldDB" id="A0A1G5HBN2"/>
<dbReference type="PANTHER" id="PTHR46322">
    <property type="entry name" value="PUROMYCIN-SENSITIVE AMINOPEPTIDASE"/>
    <property type="match status" value="1"/>
</dbReference>
<dbReference type="EC" id="3.4.11.2" evidence="4"/>
<dbReference type="InterPro" id="IPR001930">
    <property type="entry name" value="Peptidase_M1"/>
</dbReference>
<evidence type="ECO:0000256" key="12">
    <source>
        <dbReference type="ARBA" id="ARBA00029840"/>
    </source>
</evidence>
<keyword evidence="9" id="KW-0378">Hydrolase</keyword>
<dbReference type="FunFam" id="3.30.2010.30:FF:000002">
    <property type="entry name" value="Putative aminopeptidase N"/>
    <property type="match status" value="1"/>
</dbReference>
<evidence type="ECO:0000256" key="4">
    <source>
        <dbReference type="ARBA" id="ARBA00012564"/>
    </source>
</evidence>
<keyword evidence="19" id="KW-1185">Reference proteome</keyword>
<reference evidence="18 19" key="1">
    <citation type="submission" date="2016-10" db="EMBL/GenBank/DDBJ databases">
        <authorList>
            <person name="de Groot N.N."/>
        </authorList>
    </citation>
    <scope>NUCLEOTIDE SEQUENCE [LARGE SCALE GENOMIC DNA]</scope>
    <source>
        <strain evidence="18 19">AA1</strain>
    </source>
</reference>
<comment type="cofactor">
    <cofactor evidence="2">
        <name>Zn(2+)</name>
        <dbReference type="ChEBI" id="CHEBI:29105"/>
    </cofactor>
</comment>
<dbReference type="GO" id="GO:0008270">
    <property type="term" value="F:zinc ion binding"/>
    <property type="evidence" value="ECO:0007669"/>
    <property type="project" value="InterPro"/>
</dbReference>
<dbReference type="STRING" id="419481.SAMN05216233_11382"/>
<evidence type="ECO:0000256" key="3">
    <source>
        <dbReference type="ARBA" id="ARBA00010136"/>
    </source>
</evidence>
<evidence type="ECO:0000259" key="14">
    <source>
        <dbReference type="Pfam" id="PF01433"/>
    </source>
</evidence>
<dbReference type="InterPro" id="IPR014782">
    <property type="entry name" value="Peptidase_M1_dom"/>
</dbReference>
<dbReference type="CDD" id="cd09600">
    <property type="entry name" value="M1_APN"/>
    <property type="match status" value="1"/>
</dbReference>
<evidence type="ECO:0000313" key="18">
    <source>
        <dbReference type="EMBL" id="SCY61285.1"/>
    </source>
</evidence>
<keyword evidence="11" id="KW-0482">Metalloprotease</keyword>
<dbReference type="InterPro" id="IPR038438">
    <property type="entry name" value="PepN_Ig-like_sf"/>
</dbReference>
<dbReference type="GO" id="GO:0006508">
    <property type="term" value="P:proteolysis"/>
    <property type="evidence" value="ECO:0007669"/>
    <property type="project" value="UniProtKB-KW"/>
</dbReference>
<feature type="domain" description="Peptidase M1 alanyl aminopeptidase Ig-like fold" evidence="15">
    <location>
        <begin position="447"/>
        <end position="548"/>
    </location>
</feature>
<accession>A0A1G5HBN2</accession>
<dbReference type="InterPro" id="IPR042097">
    <property type="entry name" value="Aminopeptidase_N-like_N_sf"/>
</dbReference>
<comment type="function">
    <text evidence="13">Aminopeptidase N is involved in the degradation of intracellular peptides generated by protein breakdown during normal growth as well as in response to nutrient starvation.</text>
</comment>
<dbReference type="FunFam" id="2.60.40.1840:FF:000001">
    <property type="entry name" value="Aminopeptidase N"/>
    <property type="match status" value="1"/>
</dbReference>
<dbReference type="FunFam" id="2.60.40.1730:FF:000005">
    <property type="entry name" value="Aminopeptidase N"/>
    <property type="match status" value="1"/>
</dbReference>
<dbReference type="Gene3D" id="3.30.2010.30">
    <property type="match status" value="1"/>
</dbReference>
<dbReference type="GO" id="GO:0008237">
    <property type="term" value="F:metallopeptidase activity"/>
    <property type="evidence" value="ECO:0007669"/>
    <property type="project" value="UniProtKB-KW"/>
</dbReference>